<dbReference type="Gene3D" id="3.40.630.30">
    <property type="match status" value="1"/>
</dbReference>
<reference evidence="5" key="1">
    <citation type="journal article" date="2019" name="Int. J. Syst. Evol. Microbiol.">
        <title>The Global Catalogue of Microorganisms (GCM) 10K type strain sequencing project: providing services to taxonomists for standard genome sequencing and annotation.</title>
        <authorList>
            <consortium name="The Broad Institute Genomics Platform"/>
            <consortium name="The Broad Institute Genome Sequencing Center for Infectious Disease"/>
            <person name="Wu L."/>
            <person name="Ma J."/>
        </authorList>
    </citation>
    <scope>NUCLEOTIDE SEQUENCE [LARGE SCALE GENOMIC DNA]</scope>
    <source>
        <strain evidence="5">KACC 11299</strain>
    </source>
</reference>
<comment type="caution">
    <text evidence="4">The sequence shown here is derived from an EMBL/GenBank/DDBJ whole genome shotgun (WGS) entry which is preliminary data.</text>
</comment>
<dbReference type="Proteomes" id="UP001596071">
    <property type="component" value="Unassembled WGS sequence"/>
</dbReference>
<dbReference type="Pfam" id="PF00583">
    <property type="entry name" value="Acetyltransf_1"/>
    <property type="match status" value="1"/>
</dbReference>
<dbReference type="PANTHER" id="PTHR43877:SF2">
    <property type="entry name" value="AMINOALKYLPHOSPHONATE N-ACETYLTRANSFERASE-RELATED"/>
    <property type="match status" value="1"/>
</dbReference>
<dbReference type="InterPro" id="IPR016181">
    <property type="entry name" value="Acyl_CoA_acyltransferase"/>
</dbReference>
<dbReference type="SUPFAM" id="SSF55729">
    <property type="entry name" value="Acyl-CoA N-acyltransferases (Nat)"/>
    <property type="match status" value="1"/>
</dbReference>
<organism evidence="4 5">
    <name type="scientific">Sporosarcina koreensis</name>
    <dbReference type="NCBI Taxonomy" id="334735"/>
    <lineage>
        <taxon>Bacteria</taxon>
        <taxon>Bacillati</taxon>
        <taxon>Bacillota</taxon>
        <taxon>Bacilli</taxon>
        <taxon>Bacillales</taxon>
        <taxon>Caryophanaceae</taxon>
        <taxon>Sporosarcina</taxon>
    </lineage>
</organism>
<dbReference type="InterPro" id="IPR000182">
    <property type="entry name" value="GNAT_dom"/>
</dbReference>
<accession>A0ABW0TVP4</accession>
<dbReference type="EMBL" id="JBHSNP010000002">
    <property type="protein sequence ID" value="MFC5602010.1"/>
    <property type="molecule type" value="Genomic_DNA"/>
</dbReference>
<dbReference type="CDD" id="cd04301">
    <property type="entry name" value="NAT_SF"/>
    <property type="match status" value="1"/>
</dbReference>
<dbReference type="EC" id="2.3.-.-" evidence="4"/>
<evidence type="ECO:0000313" key="4">
    <source>
        <dbReference type="EMBL" id="MFC5602010.1"/>
    </source>
</evidence>
<dbReference type="PROSITE" id="PS51186">
    <property type="entry name" value="GNAT"/>
    <property type="match status" value="1"/>
</dbReference>
<gene>
    <name evidence="4" type="ORF">ACFPTP_01855</name>
</gene>
<sequence length="145" mass="16124">MTIEIRTIQPTDFNDLVELMSELGYPTTLDELTQRLELIRKHIDYEGLVAVKNNQVIGFAGVCKALAFEFTGIYVRITAFVVSSKQRKQGIGTMLLKACEEWAVQKGAIAITLNSGNREERQAAHVFYTSNGYVGKSTGFSKSII</sequence>
<keyword evidence="2 4" id="KW-0012">Acyltransferase</keyword>
<evidence type="ECO:0000256" key="2">
    <source>
        <dbReference type="ARBA" id="ARBA00023315"/>
    </source>
</evidence>
<evidence type="ECO:0000256" key="1">
    <source>
        <dbReference type="ARBA" id="ARBA00022679"/>
    </source>
</evidence>
<dbReference type="GO" id="GO:0016746">
    <property type="term" value="F:acyltransferase activity"/>
    <property type="evidence" value="ECO:0007669"/>
    <property type="project" value="UniProtKB-KW"/>
</dbReference>
<dbReference type="InterPro" id="IPR050832">
    <property type="entry name" value="Bact_Acetyltransf"/>
</dbReference>
<proteinExistence type="predicted"/>
<dbReference type="RefSeq" id="WP_381441692.1">
    <property type="nucleotide sequence ID" value="NZ_JBHSNP010000002.1"/>
</dbReference>
<name>A0ABW0TVP4_9BACL</name>
<evidence type="ECO:0000313" key="5">
    <source>
        <dbReference type="Proteomes" id="UP001596071"/>
    </source>
</evidence>
<keyword evidence="1 4" id="KW-0808">Transferase</keyword>
<evidence type="ECO:0000259" key="3">
    <source>
        <dbReference type="PROSITE" id="PS51186"/>
    </source>
</evidence>
<protein>
    <submittedName>
        <fullName evidence="4">GNAT family N-acetyltransferase</fullName>
        <ecNumber evidence="4">2.3.-.-</ecNumber>
    </submittedName>
</protein>
<keyword evidence="5" id="KW-1185">Reference proteome</keyword>
<feature type="domain" description="N-acetyltransferase" evidence="3">
    <location>
        <begin position="3"/>
        <end position="145"/>
    </location>
</feature>
<dbReference type="PANTHER" id="PTHR43877">
    <property type="entry name" value="AMINOALKYLPHOSPHONATE N-ACETYLTRANSFERASE-RELATED-RELATED"/>
    <property type="match status" value="1"/>
</dbReference>